<dbReference type="NCBIfam" id="TIGR00847">
    <property type="entry name" value="ccoS"/>
    <property type="match status" value="1"/>
</dbReference>
<dbReference type="InterPro" id="IPR004714">
    <property type="entry name" value="Cyt_oxidase_maturation_cbb3"/>
</dbReference>
<gene>
    <name evidence="3" type="primary">ccoS</name>
    <name evidence="3" type="ORF">NJF43_13705</name>
</gene>
<dbReference type="EMBL" id="JAMYBS010000015">
    <property type="protein sequence ID" value="MCO7545811.1"/>
    <property type="molecule type" value="Genomic_DNA"/>
</dbReference>
<protein>
    <submittedName>
        <fullName evidence="3">Cbb3-type cytochrome oxidase assembly protein CcoS</fullName>
    </submittedName>
</protein>
<keyword evidence="2" id="KW-0812">Transmembrane</keyword>
<evidence type="ECO:0000256" key="2">
    <source>
        <dbReference type="SAM" id="Phobius"/>
    </source>
</evidence>
<accession>A0AA41WHY0</accession>
<evidence type="ECO:0000313" key="4">
    <source>
        <dbReference type="Proteomes" id="UP001165292"/>
    </source>
</evidence>
<dbReference type="AlphaFoldDB" id="A0AA41WHY0"/>
<dbReference type="PANTHER" id="PTHR41532:SF1">
    <property type="entry name" value="FIXS PROTEIN"/>
    <property type="match status" value="1"/>
</dbReference>
<proteinExistence type="predicted"/>
<dbReference type="Proteomes" id="UP001165292">
    <property type="component" value="Unassembled WGS sequence"/>
</dbReference>
<sequence>MAALYILIPVAVVLVALAIWVFFWAVDNGQYDDLDGPAHSILFDDEDPRHQAAVDQVEEPDQEEKPGRD</sequence>
<reference evidence="3" key="1">
    <citation type="submission" date="2022-06" db="EMBL/GenBank/DDBJ databases">
        <title>Detection of beta-lactamases in bacteria of animal origin.</title>
        <authorList>
            <person name="Mlynarcik P."/>
            <person name="Zdarska V."/>
            <person name="Chudobova H."/>
            <person name="Prochazkova P."/>
            <person name="Hricova K."/>
            <person name="Mezerova K."/>
            <person name="Bardon J."/>
            <person name="Dolejska M."/>
            <person name="Sukkar I."/>
            <person name="Kolar M."/>
        </authorList>
    </citation>
    <scope>NUCLEOTIDE SEQUENCE</scope>
    <source>
        <strain evidence="3">S 300-3</strain>
    </source>
</reference>
<feature type="transmembrane region" description="Helical" evidence="2">
    <location>
        <begin position="6"/>
        <end position="26"/>
    </location>
</feature>
<keyword evidence="2" id="KW-0472">Membrane</keyword>
<name>A0AA41WHY0_9GAMM</name>
<evidence type="ECO:0000256" key="1">
    <source>
        <dbReference type="SAM" id="MobiDB-lite"/>
    </source>
</evidence>
<feature type="region of interest" description="Disordered" evidence="1">
    <location>
        <begin position="50"/>
        <end position="69"/>
    </location>
</feature>
<dbReference type="RefSeq" id="WP_014853268.1">
    <property type="nucleotide sequence ID" value="NZ_DALYPK010000008.1"/>
</dbReference>
<dbReference type="Pfam" id="PF03597">
    <property type="entry name" value="FixS"/>
    <property type="match status" value="1"/>
</dbReference>
<keyword evidence="2" id="KW-1133">Transmembrane helix</keyword>
<organism evidence="3 4">
    <name type="scientific">Stutzerimonas nitrititolerans</name>
    <dbReference type="NCBI Taxonomy" id="2482751"/>
    <lineage>
        <taxon>Bacteria</taxon>
        <taxon>Pseudomonadati</taxon>
        <taxon>Pseudomonadota</taxon>
        <taxon>Gammaproteobacteria</taxon>
        <taxon>Pseudomonadales</taxon>
        <taxon>Pseudomonadaceae</taxon>
        <taxon>Stutzerimonas</taxon>
    </lineage>
</organism>
<dbReference type="PANTHER" id="PTHR41532">
    <property type="entry name" value="FIXS PROTEIN"/>
    <property type="match status" value="1"/>
</dbReference>
<comment type="caution">
    <text evidence="3">The sequence shown here is derived from an EMBL/GenBank/DDBJ whole genome shotgun (WGS) entry which is preliminary data.</text>
</comment>
<evidence type="ECO:0000313" key="3">
    <source>
        <dbReference type="EMBL" id="MCO7545811.1"/>
    </source>
</evidence>